<feature type="compositionally biased region" description="Pro residues" evidence="1">
    <location>
        <begin position="92"/>
        <end position="101"/>
    </location>
</feature>
<accession>A0ABV4UAC7</accession>
<dbReference type="EMBL" id="JBGUBD010000011">
    <property type="protein sequence ID" value="MFA9479696.1"/>
    <property type="molecule type" value="Genomic_DNA"/>
</dbReference>
<feature type="compositionally biased region" description="Basic and acidic residues" evidence="1">
    <location>
        <begin position="69"/>
        <end position="80"/>
    </location>
</feature>
<keyword evidence="2" id="KW-1133">Transmembrane helix</keyword>
<evidence type="ECO:0000256" key="1">
    <source>
        <dbReference type="SAM" id="MobiDB-lite"/>
    </source>
</evidence>
<keyword evidence="2" id="KW-0812">Transmembrane</keyword>
<dbReference type="RefSeq" id="WP_425346620.1">
    <property type="nucleotide sequence ID" value="NZ_JBGUBD010000011.1"/>
</dbReference>
<feature type="region of interest" description="Disordered" evidence="1">
    <location>
        <begin position="41"/>
        <end position="101"/>
    </location>
</feature>
<evidence type="ECO:0000256" key="2">
    <source>
        <dbReference type="SAM" id="Phobius"/>
    </source>
</evidence>
<sequence length="101" mass="11438">MSQRDSDSSRQTPQTDWSRRGAQILAVVAILVLIFVGWNLGQSGPTPQRHDNTGHEASTFPGGETPEPYYHDEENNRYWHETAPGHGHWHQGPPPPEQMRD</sequence>
<feature type="region of interest" description="Disordered" evidence="1">
    <location>
        <begin position="1"/>
        <end position="21"/>
    </location>
</feature>
<gene>
    <name evidence="3" type="ORF">ACERK3_15520</name>
</gene>
<name>A0ABV4UAC7_9BACT</name>
<proteinExistence type="predicted"/>
<evidence type="ECO:0000313" key="4">
    <source>
        <dbReference type="Proteomes" id="UP001575105"/>
    </source>
</evidence>
<keyword evidence="4" id="KW-1185">Reference proteome</keyword>
<feature type="transmembrane region" description="Helical" evidence="2">
    <location>
        <begin position="21"/>
        <end position="40"/>
    </location>
</feature>
<organism evidence="3 4">
    <name type="scientific">Natronomicrosphaera hydrolytica</name>
    <dbReference type="NCBI Taxonomy" id="3242702"/>
    <lineage>
        <taxon>Bacteria</taxon>
        <taxon>Pseudomonadati</taxon>
        <taxon>Planctomycetota</taxon>
        <taxon>Phycisphaerae</taxon>
        <taxon>Phycisphaerales</taxon>
        <taxon>Phycisphaeraceae</taxon>
        <taxon>Natronomicrosphaera</taxon>
    </lineage>
</organism>
<dbReference type="Proteomes" id="UP001575105">
    <property type="component" value="Unassembled WGS sequence"/>
</dbReference>
<keyword evidence="2" id="KW-0472">Membrane</keyword>
<evidence type="ECO:0000313" key="3">
    <source>
        <dbReference type="EMBL" id="MFA9479696.1"/>
    </source>
</evidence>
<comment type="caution">
    <text evidence="3">The sequence shown here is derived from an EMBL/GenBank/DDBJ whole genome shotgun (WGS) entry which is preliminary data.</text>
</comment>
<protein>
    <submittedName>
        <fullName evidence="3">Uncharacterized protein</fullName>
    </submittedName>
</protein>
<reference evidence="3 4" key="1">
    <citation type="submission" date="2024-08" db="EMBL/GenBank/DDBJ databases">
        <title>Whole-genome sequencing of halo(alkali)philic microorganisms from hypersaline lakes.</title>
        <authorList>
            <person name="Sorokin D.Y."/>
            <person name="Merkel A.Y."/>
            <person name="Messina E."/>
            <person name="Yakimov M."/>
        </authorList>
    </citation>
    <scope>NUCLEOTIDE SEQUENCE [LARGE SCALE GENOMIC DNA]</scope>
    <source>
        <strain evidence="3 4">AB-hyl4</strain>
    </source>
</reference>